<reference evidence="7 8" key="1">
    <citation type="submission" date="2019-12" db="EMBL/GenBank/DDBJ databases">
        <title>Paraburkholderia acidiphila 7Q-K02 sp. nov and Paraburkholderia acidisoli DHF22 sp. nov., two strains isolated from forest soil.</title>
        <authorList>
            <person name="Gao Z."/>
            <person name="Qiu L."/>
        </authorList>
    </citation>
    <scope>NUCLEOTIDE SEQUENCE [LARGE SCALE GENOMIC DNA]</scope>
    <source>
        <strain evidence="7 8">DHF22</strain>
    </source>
</reference>
<dbReference type="EMBL" id="CP046915">
    <property type="protein sequence ID" value="QGZ64992.1"/>
    <property type="molecule type" value="Genomic_DNA"/>
</dbReference>
<dbReference type="Gene3D" id="1.10.10.60">
    <property type="entry name" value="Homeodomain-like"/>
    <property type="match status" value="1"/>
</dbReference>
<gene>
    <name evidence="7" type="ORF">FAZ98_24665</name>
</gene>
<evidence type="ECO:0000256" key="3">
    <source>
        <dbReference type="ARBA" id="ARBA00023125"/>
    </source>
</evidence>
<feature type="region of interest" description="Disordered" evidence="5">
    <location>
        <begin position="34"/>
        <end position="53"/>
    </location>
</feature>
<sequence>MIPTRLAQRWTTLGAHWTIIVHWRRFRRFFASNRHPEPAGHAQPHPWPQRRNTRMDTSLHLPARSLAAAAARRELPNVFGQSIEYESGAREVAHTHPRAQLLYATSGLIRVRTPGASWIVGPNRALLVPPRVEHELEMVGTVAFRTLYIEPCPVTEEVEGRLLPVSGLLREAILAMVAEPVRPHAPGSLADLLAQLIARLLDAALQSADAVPDVLAASPDAIAADAGRLPMPQHPRLRKICQALMDDPANAESLEHWGDRLGASSRTLARHFQRETGMPFAKWREQMRVSEAMCQLSTQTPIPDVAARLGYADANTFAVMFKRVLNMTPLKYQAMMCPPA</sequence>
<evidence type="ECO:0000256" key="2">
    <source>
        <dbReference type="ARBA" id="ARBA00023015"/>
    </source>
</evidence>
<evidence type="ECO:0000259" key="6">
    <source>
        <dbReference type="PROSITE" id="PS01124"/>
    </source>
</evidence>
<keyword evidence="8" id="KW-1185">Reference proteome</keyword>
<dbReference type="KEGG" id="pacs:FAZ98_24665"/>
<keyword evidence="4" id="KW-0804">Transcription</keyword>
<dbReference type="SMART" id="SM00342">
    <property type="entry name" value="HTH_ARAC"/>
    <property type="match status" value="1"/>
</dbReference>
<dbReference type="InterPro" id="IPR009057">
    <property type="entry name" value="Homeodomain-like_sf"/>
</dbReference>
<dbReference type="AlphaFoldDB" id="A0A7Z2GNE1"/>
<keyword evidence="1" id="KW-0678">Repressor</keyword>
<dbReference type="InterPro" id="IPR018062">
    <property type="entry name" value="HTH_AraC-typ_CS"/>
</dbReference>
<name>A0A7Z2GNE1_9BURK</name>
<evidence type="ECO:0000313" key="7">
    <source>
        <dbReference type="EMBL" id="QGZ64992.1"/>
    </source>
</evidence>
<protein>
    <submittedName>
        <fullName evidence="7">Helix-turn-helix domain-containing protein</fullName>
    </submittedName>
</protein>
<dbReference type="InterPro" id="IPR011051">
    <property type="entry name" value="RmlC_Cupin_sf"/>
</dbReference>
<dbReference type="GO" id="GO:0003700">
    <property type="term" value="F:DNA-binding transcription factor activity"/>
    <property type="evidence" value="ECO:0007669"/>
    <property type="project" value="InterPro"/>
</dbReference>
<dbReference type="Pfam" id="PF12833">
    <property type="entry name" value="HTH_18"/>
    <property type="match status" value="1"/>
</dbReference>
<dbReference type="Gene3D" id="2.60.120.10">
    <property type="entry name" value="Jelly Rolls"/>
    <property type="match status" value="1"/>
</dbReference>
<dbReference type="InterPro" id="IPR003313">
    <property type="entry name" value="AraC-bd"/>
</dbReference>
<dbReference type="CDD" id="cd06124">
    <property type="entry name" value="cupin_NimR-like_N"/>
    <property type="match status" value="1"/>
</dbReference>
<dbReference type="GO" id="GO:0043565">
    <property type="term" value="F:sequence-specific DNA binding"/>
    <property type="evidence" value="ECO:0007669"/>
    <property type="project" value="InterPro"/>
</dbReference>
<dbReference type="InterPro" id="IPR014710">
    <property type="entry name" value="RmlC-like_jellyroll"/>
</dbReference>
<dbReference type="FunFam" id="1.10.10.60:FF:000132">
    <property type="entry name" value="AraC family transcriptional regulator"/>
    <property type="match status" value="1"/>
</dbReference>
<evidence type="ECO:0000256" key="4">
    <source>
        <dbReference type="ARBA" id="ARBA00023163"/>
    </source>
</evidence>
<dbReference type="PANTHER" id="PTHR11019:SF159">
    <property type="entry name" value="TRANSCRIPTIONAL REGULATOR-RELATED"/>
    <property type="match status" value="1"/>
</dbReference>
<evidence type="ECO:0000256" key="5">
    <source>
        <dbReference type="SAM" id="MobiDB-lite"/>
    </source>
</evidence>
<accession>A0A7Z2GNE1</accession>
<evidence type="ECO:0000313" key="8">
    <source>
        <dbReference type="Proteomes" id="UP000433577"/>
    </source>
</evidence>
<dbReference type="SUPFAM" id="SSF46689">
    <property type="entry name" value="Homeodomain-like"/>
    <property type="match status" value="1"/>
</dbReference>
<keyword evidence="3" id="KW-0238">DNA-binding</keyword>
<feature type="domain" description="HTH araC/xylS-type" evidence="6">
    <location>
        <begin position="238"/>
        <end position="335"/>
    </location>
</feature>
<dbReference type="SUPFAM" id="SSF51182">
    <property type="entry name" value="RmlC-like cupins"/>
    <property type="match status" value="1"/>
</dbReference>
<keyword evidence="2" id="KW-0805">Transcription regulation</keyword>
<dbReference type="PROSITE" id="PS00041">
    <property type="entry name" value="HTH_ARAC_FAMILY_1"/>
    <property type="match status" value="1"/>
</dbReference>
<dbReference type="PROSITE" id="PS01124">
    <property type="entry name" value="HTH_ARAC_FAMILY_2"/>
    <property type="match status" value="1"/>
</dbReference>
<dbReference type="Pfam" id="PF02311">
    <property type="entry name" value="AraC_binding"/>
    <property type="match status" value="1"/>
</dbReference>
<dbReference type="InterPro" id="IPR018060">
    <property type="entry name" value="HTH_AraC"/>
</dbReference>
<evidence type="ECO:0000256" key="1">
    <source>
        <dbReference type="ARBA" id="ARBA00022491"/>
    </source>
</evidence>
<proteinExistence type="predicted"/>
<organism evidence="7 8">
    <name type="scientific">Paraburkholderia acidisoli</name>
    <dbReference type="NCBI Taxonomy" id="2571748"/>
    <lineage>
        <taxon>Bacteria</taxon>
        <taxon>Pseudomonadati</taxon>
        <taxon>Pseudomonadota</taxon>
        <taxon>Betaproteobacteria</taxon>
        <taxon>Burkholderiales</taxon>
        <taxon>Burkholderiaceae</taxon>
        <taxon>Paraburkholderia</taxon>
    </lineage>
</organism>
<dbReference type="PANTHER" id="PTHR11019">
    <property type="entry name" value="HTH-TYPE TRANSCRIPTIONAL REGULATOR NIMR"/>
    <property type="match status" value="1"/>
</dbReference>
<dbReference type="Proteomes" id="UP000433577">
    <property type="component" value="Chromosome 3"/>
</dbReference>